<dbReference type="PANTHER" id="PTHR46338">
    <property type="entry name" value="TRANSCRIPTION INITIATION FACTOR TFIID SUBUNIT 8"/>
    <property type="match status" value="1"/>
</dbReference>
<dbReference type="InterPro" id="IPR037818">
    <property type="entry name" value="TAF8"/>
</dbReference>
<comment type="similarity">
    <text evidence="2">Belongs to the TAF8 family.</text>
</comment>
<feature type="region of interest" description="Disordered" evidence="7">
    <location>
        <begin position="493"/>
        <end position="516"/>
    </location>
</feature>
<accession>A0ABN8VKQ7</accession>
<dbReference type="Proteomes" id="UP001152964">
    <property type="component" value="Chromosome 13"/>
</dbReference>
<evidence type="ECO:0000256" key="1">
    <source>
        <dbReference type="ARBA" id="ARBA00004123"/>
    </source>
</evidence>
<evidence type="ECO:0000259" key="8">
    <source>
        <dbReference type="Pfam" id="PF10406"/>
    </source>
</evidence>
<feature type="region of interest" description="Disordered" evidence="7">
    <location>
        <begin position="362"/>
        <end position="388"/>
    </location>
</feature>
<proteinExistence type="inferred from homology"/>
<dbReference type="CDD" id="cd08049">
    <property type="entry name" value="TAF8"/>
    <property type="match status" value="1"/>
</dbReference>
<comment type="subcellular location">
    <subcellularLocation>
        <location evidence="1">Nucleus</location>
    </subcellularLocation>
</comment>
<evidence type="ECO:0000313" key="9">
    <source>
        <dbReference type="EMBL" id="CAI1614190.1"/>
    </source>
</evidence>
<protein>
    <recommendedName>
        <fullName evidence="3">Transcription initiation factor TFIID subunit 8</fullName>
    </recommendedName>
</protein>
<feature type="domain" description="Transcription factor TFIID subunit 8 C-terminal" evidence="8">
    <location>
        <begin position="177"/>
        <end position="224"/>
    </location>
</feature>
<dbReference type="PANTHER" id="PTHR46338:SF1">
    <property type="entry name" value="TRANSCRIPTION INITIATION FACTOR TFIID SUBUNIT 8"/>
    <property type="match status" value="1"/>
</dbReference>
<evidence type="ECO:0000256" key="3">
    <source>
        <dbReference type="ARBA" id="ARBA00017307"/>
    </source>
</evidence>
<dbReference type="Pfam" id="PF10406">
    <property type="entry name" value="TAF8_C"/>
    <property type="match status" value="1"/>
</dbReference>
<evidence type="ECO:0000256" key="7">
    <source>
        <dbReference type="SAM" id="MobiDB-lite"/>
    </source>
</evidence>
<keyword evidence="10" id="KW-1185">Reference proteome</keyword>
<dbReference type="EMBL" id="OX291503">
    <property type="protein sequence ID" value="CAI1614190.1"/>
    <property type="molecule type" value="Genomic_DNA"/>
</dbReference>
<keyword evidence="4" id="KW-0805">Transcription regulation</keyword>
<evidence type="ECO:0000313" key="10">
    <source>
        <dbReference type="Proteomes" id="UP001152964"/>
    </source>
</evidence>
<evidence type="ECO:0000256" key="6">
    <source>
        <dbReference type="ARBA" id="ARBA00023242"/>
    </source>
</evidence>
<feature type="compositionally biased region" description="Basic and acidic residues" evidence="7">
    <location>
        <begin position="362"/>
        <end position="372"/>
    </location>
</feature>
<evidence type="ECO:0000256" key="2">
    <source>
        <dbReference type="ARBA" id="ARBA00008767"/>
    </source>
</evidence>
<evidence type="ECO:0000256" key="4">
    <source>
        <dbReference type="ARBA" id="ARBA00023015"/>
    </source>
</evidence>
<sequence>MTMTSATSNSGSGARQTMVQLTNLPDLTEVSHLEIDAPVLEILKKSVLFQLNSLNICISNFALDEMVNLVAVQMDGMFRNLHNLALLQRRSQVSQADLKLLFREFNLDSGSLFQEFQVSEHIKSRNSAEYQKLVKSSSFIFPSRIDDDEEDEANNIEEQQNEINVLLPPSNPLEKLIPSWLPNFPPDHTYKFTPEFNHPITDLKTIKREIVKESGESERALLNLNKRLFHISSASHTPSPRLPDASDASERLEIWGNTLHERKTAITTKSFDEKNIEQYAKYRIELARERVSKFEINQLKRTKNPFLKISESLYSFKNPHQSHKVVQRSIDLQLRKSVTLFMHNLPKIQKLKKEKIQLAKEERQKSLKRRQEGLISQRKKKEQDEGHDLELLLNNEHVRESTDNDNSLNALNASTIDINANANGDEDEDDDMNLFGILGSSEDENELSSIQVETVVGESEPPTASARDTTNITPVAQNTTNIDTTANLSILSIPNKNAPTSPPTATATATDNDINI</sequence>
<name>A0ABN8VKQ7_SACEU</name>
<keyword evidence="6" id="KW-0539">Nucleus</keyword>
<evidence type="ECO:0000256" key="5">
    <source>
        <dbReference type="ARBA" id="ARBA00023163"/>
    </source>
</evidence>
<organism evidence="9 10">
    <name type="scientific">Saccharomyces eubayanus</name>
    <name type="common">Yeast</name>
    <dbReference type="NCBI Taxonomy" id="1080349"/>
    <lineage>
        <taxon>Eukaryota</taxon>
        <taxon>Fungi</taxon>
        <taxon>Dikarya</taxon>
        <taxon>Ascomycota</taxon>
        <taxon>Saccharomycotina</taxon>
        <taxon>Saccharomycetes</taxon>
        <taxon>Saccharomycetales</taxon>
        <taxon>Saccharomycetaceae</taxon>
        <taxon>Saccharomyces</taxon>
    </lineage>
</organism>
<reference evidence="9" key="1">
    <citation type="submission" date="2022-08" db="EMBL/GenBank/DDBJ databases">
        <authorList>
            <person name="Byrne P K."/>
        </authorList>
    </citation>
    <scope>NUCLEOTIDE SEQUENCE</scope>
    <source>
        <strain evidence="9">UCD650</strain>
    </source>
</reference>
<keyword evidence="5" id="KW-0804">Transcription</keyword>
<gene>
    <name evidence="9" type="primary">U6500M00320</name>
    <name evidence="9" type="ORF">SEUBUCD650_0M00320</name>
</gene>
<dbReference type="InterPro" id="IPR019473">
    <property type="entry name" value="TFIID_su8_C"/>
</dbReference>